<keyword evidence="3" id="KW-1185">Reference proteome</keyword>
<evidence type="ECO:0000259" key="1">
    <source>
        <dbReference type="Pfam" id="PF23310"/>
    </source>
</evidence>
<dbReference type="SUPFAM" id="SSF81901">
    <property type="entry name" value="HCP-like"/>
    <property type="match status" value="1"/>
</dbReference>
<organism evidence="2 3">
    <name type="scientific">Xanthoceras sorbifolium</name>
    <dbReference type="NCBI Taxonomy" id="99658"/>
    <lineage>
        <taxon>Eukaryota</taxon>
        <taxon>Viridiplantae</taxon>
        <taxon>Streptophyta</taxon>
        <taxon>Embryophyta</taxon>
        <taxon>Tracheophyta</taxon>
        <taxon>Spermatophyta</taxon>
        <taxon>Magnoliopsida</taxon>
        <taxon>eudicotyledons</taxon>
        <taxon>Gunneridae</taxon>
        <taxon>Pentapetalae</taxon>
        <taxon>rosids</taxon>
        <taxon>malvids</taxon>
        <taxon>Sapindales</taxon>
        <taxon>Sapindaceae</taxon>
        <taxon>Xanthoceroideae</taxon>
        <taxon>Xanthoceras</taxon>
    </lineage>
</organism>
<gene>
    <name evidence="2" type="ORF">JRO89_XS05G0108500</name>
</gene>
<dbReference type="Pfam" id="PF23310">
    <property type="entry name" value="TPR_27"/>
    <property type="match status" value="1"/>
</dbReference>
<proteinExistence type="predicted"/>
<comment type="caution">
    <text evidence="2">The sequence shown here is derived from an EMBL/GenBank/DDBJ whole genome shotgun (WGS) entry which is preliminary data.</text>
</comment>
<dbReference type="InterPro" id="IPR057136">
    <property type="entry name" value="At2g35280_TPR_dom"/>
</dbReference>
<dbReference type="InterPro" id="IPR011990">
    <property type="entry name" value="TPR-like_helical_dom_sf"/>
</dbReference>
<dbReference type="Proteomes" id="UP000827721">
    <property type="component" value="Unassembled WGS sequence"/>
</dbReference>
<dbReference type="PANTHER" id="PTHR33784">
    <property type="entry name" value="OS05G0482100 PROTEIN"/>
    <property type="match status" value="1"/>
</dbReference>
<dbReference type="InterPro" id="IPR040338">
    <property type="entry name" value="At1g67623-like"/>
</dbReference>
<name>A0ABQ8I1G1_9ROSI</name>
<feature type="domain" description="At2g35280-like TPR" evidence="1">
    <location>
        <begin position="135"/>
        <end position="247"/>
    </location>
</feature>
<evidence type="ECO:0000313" key="2">
    <source>
        <dbReference type="EMBL" id="KAH7570452.1"/>
    </source>
</evidence>
<dbReference type="PANTHER" id="PTHR33784:SF10">
    <property type="entry name" value="F-BOX PROTEIN"/>
    <property type="match status" value="1"/>
</dbReference>
<reference evidence="2 3" key="1">
    <citation type="submission" date="2021-02" db="EMBL/GenBank/DDBJ databases">
        <title>Plant Genome Project.</title>
        <authorList>
            <person name="Zhang R.-G."/>
        </authorList>
    </citation>
    <scope>NUCLEOTIDE SEQUENCE [LARGE SCALE GENOMIC DNA]</scope>
    <source>
        <tissue evidence="2">Leaves</tissue>
    </source>
</reference>
<evidence type="ECO:0000313" key="3">
    <source>
        <dbReference type="Proteomes" id="UP000827721"/>
    </source>
</evidence>
<dbReference type="EMBL" id="JAFEMO010000005">
    <property type="protein sequence ID" value="KAH7570452.1"/>
    <property type="molecule type" value="Genomic_DNA"/>
</dbReference>
<dbReference type="Gene3D" id="1.25.40.10">
    <property type="entry name" value="Tetratricopeptide repeat domain"/>
    <property type="match status" value="1"/>
</dbReference>
<sequence length="310" mass="35383">MSPARRPMKRTKSNNVTFLPKDLLTQVLARVASSSVSDLFNLELSCKDLLLLGQDDCFLLSFNGAYEDEENQTQQQQPQSWCLHQVSPKDLLTDVLARVASRSVVDLFNIELSCKDLFEVGNDDYVLQHACMDSFPLAPWPVSDEASSFLKRCKESGNAEALFRQGMFEYFTLSKMESGLELLKRAAKKEHIEATYVCGIILLLCCSGENERRQALKLLTCLSNSSNKSRRQFRVGDCRKRVKRIVWSLWVHNNNNNSSNIASTCNCWNTQSKRGWEEDDYGDTCSESCFWDREAAMFSSLIRTNLHLIR</sequence>
<accession>A0ABQ8I1G1</accession>
<protein>
    <recommendedName>
        <fullName evidence="1">At2g35280-like TPR domain-containing protein</fullName>
    </recommendedName>
</protein>